<evidence type="ECO:0000256" key="1">
    <source>
        <dbReference type="ARBA" id="ARBA00006484"/>
    </source>
</evidence>
<sequence>MAADQGAGSYGAVKAGLVTWNLDLARELGPRGITANVVSPGYIADTEFFRDRLPDTRRTDLVSATATGRAGASADIATTVAFLASPEARHITGQVLHVNGGAYGTR</sequence>
<reference evidence="2" key="1">
    <citation type="submission" date="2022-10" db="EMBL/GenBank/DDBJ databases">
        <title>The complete genomes of actinobacterial strains from the NBC collection.</title>
        <authorList>
            <person name="Joergensen T.S."/>
            <person name="Alvarez Arevalo M."/>
            <person name="Sterndorff E.B."/>
            <person name="Faurdal D."/>
            <person name="Vuksanovic O."/>
            <person name="Mourched A.-S."/>
            <person name="Charusanti P."/>
            <person name="Shaw S."/>
            <person name="Blin K."/>
            <person name="Weber T."/>
        </authorList>
    </citation>
    <scope>NUCLEOTIDE SEQUENCE</scope>
    <source>
        <strain evidence="2">NBC_01436</strain>
    </source>
</reference>
<name>A0ABZ1ZUB7_STRAQ</name>
<accession>A0ABZ1ZUB7</accession>
<protein>
    <submittedName>
        <fullName evidence="2">SDR family oxidoreductase</fullName>
    </submittedName>
</protein>
<evidence type="ECO:0000313" key="3">
    <source>
        <dbReference type="Proteomes" id="UP001431926"/>
    </source>
</evidence>
<dbReference type="Proteomes" id="UP001431926">
    <property type="component" value="Chromosome"/>
</dbReference>
<dbReference type="Gene3D" id="3.40.50.720">
    <property type="entry name" value="NAD(P)-binding Rossmann-like Domain"/>
    <property type="match status" value="1"/>
</dbReference>
<dbReference type="RefSeq" id="WP_329360602.1">
    <property type="nucleotide sequence ID" value="NZ_CP109491.1"/>
</dbReference>
<organism evidence="2 3">
    <name type="scientific">Streptomyces anulatus</name>
    <name type="common">Streptomyces chrysomallus</name>
    <dbReference type="NCBI Taxonomy" id="1892"/>
    <lineage>
        <taxon>Bacteria</taxon>
        <taxon>Bacillati</taxon>
        <taxon>Actinomycetota</taxon>
        <taxon>Actinomycetes</taxon>
        <taxon>Kitasatosporales</taxon>
        <taxon>Streptomycetaceae</taxon>
        <taxon>Streptomyces</taxon>
    </lineage>
</organism>
<evidence type="ECO:0000313" key="2">
    <source>
        <dbReference type="EMBL" id="WUX42369.1"/>
    </source>
</evidence>
<dbReference type="SUPFAM" id="SSF51735">
    <property type="entry name" value="NAD(P)-binding Rossmann-fold domains"/>
    <property type="match status" value="1"/>
</dbReference>
<dbReference type="InterPro" id="IPR036291">
    <property type="entry name" value="NAD(P)-bd_dom_sf"/>
</dbReference>
<dbReference type="PANTHER" id="PTHR42760">
    <property type="entry name" value="SHORT-CHAIN DEHYDROGENASES/REDUCTASES FAMILY MEMBER"/>
    <property type="match status" value="1"/>
</dbReference>
<dbReference type="EMBL" id="CP109491">
    <property type="protein sequence ID" value="WUX42369.1"/>
    <property type="molecule type" value="Genomic_DNA"/>
</dbReference>
<keyword evidence="3" id="KW-1185">Reference proteome</keyword>
<gene>
    <name evidence="2" type="ORF">OG367_39300</name>
</gene>
<dbReference type="PRINTS" id="PR00081">
    <property type="entry name" value="GDHRDH"/>
</dbReference>
<comment type="similarity">
    <text evidence="1">Belongs to the short-chain dehydrogenases/reductases (SDR) family.</text>
</comment>
<proteinExistence type="inferred from homology"/>
<dbReference type="Pfam" id="PF13561">
    <property type="entry name" value="adh_short_C2"/>
    <property type="match status" value="1"/>
</dbReference>
<dbReference type="PANTHER" id="PTHR42760:SF40">
    <property type="entry name" value="3-OXOACYL-[ACYL-CARRIER-PROTEIN] REDUCTASE, CHLOROPLASTIC"/>
    <property type="match status" value="1"/>
</dbReference>
<dbReference type="InterPro" id="IPR002347">
    <property type="entry name" value="SDR_fam"/>
</dbReference>